<comment type="caution">
    <text evidence="1">The sequence shown here is derived from an EMBL/GenBank/DDBJ whole genome shotgun (WGS) entry which is preliminary data.</text>
</comment>
<reference evidence="1 2" key="1">
    <citation type="journal article" date="2020" name="Mol. Plant">
        <title>The Chromosome-Based Rubber Tree Genome Provides New Insights into Spurge Genome Evolution and Rubber Biosynthesis.</title>
        <authorList>
            <person name="Liu J."/>
            <person name="Shi C."/>
            <person name="Shi C.C."/>
            <person name="Li W."/>
            <person name="Zhang Q.J."/>
            <person name="Zhang Y."/>
            <person name="Li K."/>
            <person name="Lu H.F."/>
            <person name="Shi C."/>
            <person name="Zhu S.T."/>
            <person name="Xiao Z.Y."/>
            <person name="Nan H."/>
            <person name="Yue Y."/>
            <person name="Zhu X.G."/>
            <person name="Wu Y."/>
            <person name="Hong X.N."/>
            <person name="Fan G.Y."/>
            <person name="Tong Y."/>
            <person name="Zhang D."/>
            <person name="Mao C.L."/>
            <person name="Liu Y.L."/>
            <person name="Hao S.J."/>
            <person name="Liu W.Q."/>
            <person name="Lv M.Q."/>
            <person name="Zhang H.B."/>
            <person name="Liu Y."/>
            <person name="Hu-Tang G.R."/>
            <person name="Wang J.P."/>
            <person name="Wang J.H."/>
            <person name="Sun Y.H."/>
            <person name="Ni S.B."/>
            <person name="Chen W.B."/>
            <person name="Zhang X.C."/>
            <person name="Jiao Y.N."/>
            <person name="Eichler E.E."/>
            <person name="Li G.H."/>
            <person name="Liu X."/>
            <person name="Gao L.Z."/>
        </authorList>
    </citation>
    <scope>NUCLEOTIDE SEQUENCE [LARGE SCALE GENOMIC DNA]</scope>
    <source>
        <strain evidence="2">cv. GT1</strain>
        <tissue evidence="1">Leaf</tissue>
    </source>
</reference>
<dbReference type="EMBL" id="JAAGAX010000010">
    <property type="protein sequence ID" value="KAF2300012.1"/>
    <property type="molecule type" value="Genomic_DNA"/>
</dbReference>
<keyword evidence="2" id="KW-1185">Reference proteome</keyword>
<sequence>MSPKTDEEMDHMSSVPYSSVGGSIMYAMGTTDVSLTFDRTKMSDSVVGSVDSDFVGDLDKRRSLTVICLLFLKVLSLEDNIASYSCFVYHRAEYMALAEAVKEVLWLQGLEVDSLLAQVNAICALCYVHTLEVSPALEQAPPASSKSRINLSIAILLDIATAFLYSTSSVATDSNCPFMFLRDAFLLLLLQMPAYEHFGLPSGDCL</sequence>
<dbReference type="AlphaFoldDB" id="A0A6A6LF13"/>
<evidence type="ECO:0000313" key="2">
    <source>
        <dbReference type="Proteomes" id="UP000467840"/>
    </source>
</evidence>
<protein>
    <submittedName>
        <fullName evidence="1">Uncharacterized protein</fullName>
    </submittedName>
</protein>
<gene>
    <name evidence="1" type="ORF">GH714_006690</name>
</gene>
<proteinExistence type="predicted"/>
<evidence type="ECO:0000313" key="1">
    <source>
        <dbReference type="EMBL" id="KAF2300012.1"/>
    </source>
</evidence>
<name>A0A6A6LF13_HEVBR</name>
<accession>A0A6A6LF13</accession>
<organism evidence="1 2">
    <name type="scientific">Hevea brasiliensis</name>
    <name type="common">Para rubber tree</name>
    <name type="synonym">Siphonia brasiliensis</name>
    <dbReference type="NCBI Taxonomy" id="3981"/>
    <lineage>
        <taxon>Eukaryota</taxon>
        <taxon>Viridiplantae</taxon>
        <taxon>Streptophyta</taxon>
        <taxon>Embryophyta</taxon>
        <taxon>Tracheophyta</taxon>
        <taxon>Spermatophyta</taxon>
        <taxon>Magnoliopsida</taxon>
        <taxon>eudicotyledons</taxon>
        <taxon>Gunneridae</taxon>
        <taxon>Pentapetalae</taxon>
        <taxon>rosids</taxon>
        <taxon>fabids</taxon>
        <taxon>Malpighiales</taxon>
        <taxon>Euphorbiaceae</taxon>
        <taxon>Crotonoideae</taxon>
        <taxon>Micrandreae</taxon>
        <taxon>Hevea</taxon>
    </lineage>
</organism>
<dbReference type="Proteomes" id="UP000467840">
    <property type="component" value="Chromosome 4"/>
</dbReference>